<evidence type="ECO:0000256" key="5">
    <source>
        <dbReference type="SAM" id="Phobius"/>
    </source>
</evidence>
<feature type="domain" description="Pyridine nucleotide-disulphide oxidoreductase dimerisation" evidence="6">
    <location>
        <begin position="377"/>
        <end position="486"/>
    </location>
</feature>
<evidence type="ECO:0000259" key="7">
    <source>
        <dbReference type="Pfam" id="PF07992"/>
    </source>
</evidence>
<dbReference type="SUPFAM" id="SSF55424">
    <property type="entry name" value="FAD/NAD-linked reductases, dimerisation (C-terminal) domain"/>
    <property type="match status" value="1"/>
</dbReference>
<dbReference type="PANTHER" id="PTHR43014:SF4">
    <property type="entry name" value="PYRIDINE NUCLEOTIDE-DISULFIDE OXIDOREDUCTASE RCLA-RELATED"/>
    <property type="match status" value="1"/>
</dbReference>
<evidence type="ECO:0000256" key="1">
    <source>
        <dbReference type="ARBA" id="ARBA00001974"/>
    </source>
</evidence>
<keyword evidence="4" id="KW-0274">FAD</keyword>
<comment type="similarity">
    <text evidence="2">Belongs to the class-I pyridine nucleotide-disulfide oxidoreductase family.</text>
</comment>
<dbReference type="Pfam" id="PF07992">
    <property type="entry name" value="Pyr_redox_2"/>
    <property type="match status" value="1"/>
</dbReference>
<sequence length="510" mass="55660">MVGFGLPFFLFIKFSILLFLLFSLLGVDMKTLNVDVAVIGGGTAGLGAYRAAKLSTPSVVMIEGGEYGTTCARVGCMPSKLLIAAADAVHHIEQAPGFGIHPQGETLINGREVMDRVKRERDRFVGFVLEGVDNIPAADKIQGYARFIDDNTLQVDDHTRIVAQRIVIATGSRPTWPAVWNELGERLIVNDDVFDWDDLPESVAVFGPGVIGLELGQALHRLGVQVKVFGVGGGVGPLTDSIVRNYAAKTLGEEFYLDPDVKVEVMQREGDKVFIRYLDKADKPQEMMVDYVLAATGRRPNVDKLGLENTSLVLDERGVPPADKLTMQTSVPHIFIAGDASNQLPLLHEASDQARIAGVNAGGFPEVVPGLRRSPISVVFSDPQIAMVGSTFRELTQKFSACGCFEIGEVSFENQGRSRVMLKNKGILRVYGEQGTGRFLGAEMMGPSAEHIAHLLAWAHQQQMTIDQMLDMPFYHPVIEEGLRTALRDLQSKLKVGADEAERCLRCPGE</sequence>
<dbReference type="SUPFAM" id="SSF51905">
    <property type="entry name" value="FAD/NAD(P)-binding domain"/>
    <property type="match status" value="1"/>
</dbReference>
<reference evidence="8" key="1">
    <citation type="submission" date="2008-12" db="EMBL/GenBank/DDBJ databases">
        <title>Annotation of the Yersinia mollaretii ATCC 43969 genome.</title>
        <authorList>
            <person name="Read T.D."/>
            <person name="Akmal A."/>
            <person name="Bishop-Lilly K."/>
            <person name="Chen P.E."/>
            <person name="Cook C."/>
            <person name="Kiley M.P."/>
            <person name="Lentz S."/>
            <person name="Mateczun A."/>
            <person name="Nagarajan N."/>
            <person name="Nolan N."/>
            <person name="Osborne B.I."/>
            <person name="Pop M."/>
            <person name="Sozhamannan S."/>
            <person name="Stewart A.C."/>
            <person name="Sulakvelidze A."/>
            <person name="Thomason B."/>
            <person name="Willner K."/>
            <person name="Zwick M.E."/>
        </authorList>
    </citation>
    <scope>NUCLEOTIDE SEQUENCE [LARGE SCALE GENOMIC DNA]</scope>
    <source>
        <strain evidence="8">ATCC 43969</strain>
    </source>
</reference>
<dbReference type="Gene3D" id="3.50.50.60">
    <property type="entry name" value="FAD/NAD(P)-binding domain"/>
    <property type="match status" value="2"/>
</dbReference>
<dbReference type="PIRSF" id="PIRSF000350">
    <property type="entry name" value="Mercury_reductase_MerA"/>
    <property type="match status" value="1"/>
</dbReference>
<evidence type="ECO:0000313" key="8">
    <source>
        <dbReference type="EMBL" id="EEQ09701.1"/>
    </source>
</evidence>
<proteinExistence type="inferred from homology"/>
<dbReference type="PANTHER" id="PTHR43014">
    <property type="entry name" value="MERCURIC REDUCTASE"/>
    <property type="match status" value="1"/>
</dbReference>
<name>A0ABM9Y7C3_YERMW</name>
<keyword evidence="5" id="KW-1133">Transmembrane helix</keyword>
<dbReference type="InterPro" id="IPR036188">
    <property type="entry name" value="FAD/NAD-bd_sf"/>
</dbReference>
<accession>A0ABM9Y7C3</accession>
<organism evidence="8 9">
    <name type="scientific">Yersinia mollaretii (strain ATCC 43969 / DSM 18520 / CIP 103324 / CNY 7263 / WAIP 204)</name>
    <dbReference type="NCBI Taxonomy" id="349967"/>
    <lineage>
        <taxon>Bacteria</taxon>
        <taxon>Pseudomonadati</taxon>
        <taxon>Pseudomonadota</taxon>
        <taxon>Gammaproteobacteria</taxon>
        <taxon>Enterobacterales</taxon>
        <taxon>Yersiniaceae</taxon>
        <taxon>Yersinia</taxon>
    </lineage>
</organism>
<evidence type="ECO:0000259" key="6">
    <source>
        <dbReference type="Pfam" id="PF02852"/>
    </source>
</evidence>
<evidence type="ECO:0000256" key="2">
    <source>
        <dbReference type="ARBA" id="ARBA00007532"/>
    </source>
</evidence>
<evidence type="ECO:0000256" key="4">
    <source>
        <dbReference type="ARBA" id="ARBA00022827"/>
    </source>
</evidence>
<feature type="transmembrane region" description="Helical" evidence="5">
    <location>
        <begin position="6"/>
        <end position="25"/>
    </location>
</feature>
<keyword evidence="9" id="KW-1185">Reference proteome</keyword>
<dbReference type="PRINTS" id="PR00411">
    <property type="entry name" value="PNDRDTASEI"/>
</dbReference>
<dbReference type="PRINTS" id="PR00368">
    <property type="entry name" value="FADPNR"/>
</dbReference>
<feature type="domain" description="FAD/NAD(P)-binding" evidence="7">
    <location>
        <begin position="35"/>
        <end position="354"/>
    </location>
</feature>
<keyword evidence="5" id="KW-0472">Membrane</keyword>
<dbReference type="InterPro" id="IPR001100">
    <property type="entry name" value="Pyr_nuc-diS_OxRdtase"/>
</dbReference>
<evidence type="ECO:0000256" key="3">
    <source>
        <dbReference type="ARBA" id="ARBA00022630"/>
    </source>
</evidence>
<keyword evidence="5" id="KW-0812">Transmembrane</keyword>
<gene>
    <name evidence="8" type="ORF">ymoll0001_38700</name>
</gene>
<evidence type="ECO:0000313" key="9">
    <source>
        <dbReference type="Proteomes" id="UP000003027"/>
    </source>
</evidence>
<dbReference type="InterPro" id="IPR023753">
    <property type="entry name" value="FAD/NAD-binding_dom"/>
</dbReference>
<comment type="caution">
    <text evidence="8">The sequence shown here is derived from an EMBL/GenBank/DDBJ whole genome shotgun (WGS) entry which is preliminary data.</text>
</comment>
<dbReference type="Gene3D" id="3.30.390.30">
    <property type="match status" value="1"/>
</dbReference>
<dbReference type="InterPro" id="IPR004099">
    <property type="entry name" value="Pyr_nucl-diS_OxRdtase_dimer"/>
</dbReference>
<dbReference type="NCBIfam" id="NF004939">
    <property type="entry name" value="PRK06292.1-1"/>
    <property type="match status" value="1"/>
</dbReference>
<dbReference type="InterPro" id="IPR016156">
    <property type="entry name" value="FAD/NAD-linked_Rdtase_dimer_sf"/>
</dbReference>
<keyword evidence="3" id="KW-0285">Flavoprotein</keyword>
<dbReference type="EMBL" id="AALD02000032">
    <property type="protein sequence ID" value="EEQ09701.1"/>
    <property type="molecule type" value="Genomic_DNA"/>
</dbReference>
<protein>
    <submittedName>
        <fullName evidence="8">Dihydrolipoyl dehydrogenase</fullName>
    </submittedName>
</protein>
<comment type="cofactor">
    <cofactor evidence="1">
        <name>FAD</name>
        <dbReference type="ChEBI" id="CHEBI:57692"/>
    </cofactor>
</comment>
<dbReference type="Pfam" id="PF02852">
    <property type="entry name" value="Pyr_redox_dim"/>
    <property type="match status" value="1"/>
</dbReference>
<dbReference type="Proteomes" id="UP000003027">
    <property type="component" value="Unassembled WGS sequence"/>
</dbReference>